<dbReference type="InterPro" id="IPR051164">
    <property type="entry name" value="NmrA-like_oxidored"/>
</dbReference>
<feature type="compositionally biased region" description="Polar residues" evidence="3">
    <location>
        <begin position="7"/>
        <end position="16"/>
    </location>
</feature>
<sequence length="325" mass="34969">MIPRSAAPTNPSTQDTRPSKENRMTRTVLVIGATGLQGGATARHLLAAGWHVRALVRDPATPAARALAHAGAELAVGDMGDRPSLDRAMRGAHGVFSVQPTEGYPGTPPDFTTDDEIRLGLNVADAARDADVRHLVYASVGGVDRFPGIRRWESKWRIERHISALALPATILRPVRFMENLSDPRLGVRGDVLTDVYRPETPVQLVAAHDIGAFAALAFADPDHYVGRALELAGDELTMPAIAATISRATGRDITYRPIPRESLVGGDPDGLAGYDFGNDAGGWRADIPMLRRLRPDLMDLAAWLEAEGKARFDALIPSETDAGR</sequence>
<dbReference type="Gene3D" id="3.90.25.10">
    <property type="entry name" value="UDP-galactose 4-epimerase, domain 1"/>
    <property type="match status" value="1"/>
</dbReference>
<gene>
    <name evidence="5" type="ORF">LX15_001295</name>
</gene>
<keyword evidence="6" id="KW-1185">Reference proteome</keyword>
<evidence type="ECO:0000259" key="4">
    <source>
        <dbReference type="Pfam" id="PF05368"/>
    </source>
</evidence>
<reference evidence="5 6" key="1">
    <citation type="submission" date="2022-06" db="EMBL/GenBank/DDBJ databases">
        <title>Genomic Encyclopedia of Archaeal and Bacterial Type Strains, Phase II (KMG-II): from individual species to whole genera.</title>
        <authorList>
            <person name="Goeker M."/>
        </authorList>
    </citation>
    <scope>NUCLEOTIDE SEQUENCE [LARGE SCALE GENOMIC DNA]</scope>
    <source>
        <strain evidence="5 6">DSM 40477</strain>
    </source>
</reference>
<dbReference type="PANTHER" id="PTHR42748">
    <property type="entry name" value="NITROGEN METABOLITE REPRESSION PROTEIN NMRA FAMILY MEMBER"/>
    <property type="match status" value="1"/>
</dbReference>
<dbReference type="Proteomes" id="UP001205311">
    <property type="component" value="Unassembled WGS sequence"/>
</dbReference>
<evidence type="ECO:0000256" key="1">
    <source>
        <dbReference type="ARBA" id="ARBA00006328"/>
    </source>
</evidence>
<dbReference type="Gene3D" id="3.40.50.720">
    <property type="entry name" value="NAD(P)-binding Rossmann-like Domain"/>
    <property type="match status" value="1"/>
</dbReference>
<dbReference type="Pfam" id="PF05368">
    <property type="entry name" value="NmrA"/>
    <property type="match status" value="1"/>
</dbReference>
<proteinExistence type="inferred from homology"/>
<dbReference type="PANTHER" id="PTHR42748:SF7">
    <property type="entry name" value="NMRA LIKE REDOX SENSOR 1-RELATED"/>
    <property type="match status" value="1"/>
</dbReference>
<dbReference type="CDD" id="cd05251">
    <property type="entry name" value="NmrA_like_SDR_a"/>
    <property type="match status" value="1"/>
</dbReference>
<dbReference type="InterPro" id="IPR008030">
    <property type="entry name" value="NmrA-like"/>
</dbReference>
<organism evidence="5 6">
    <name type="scientific">Streptoalloteichus tenebrarius (strain ATCC 17920 / DSM 40477 / JCM 4838 / CBS 697.72 / NBRC 16177 / NCIMB 11028 / NRRL B-12390 / A12253. 1 / ISP 5477)</name>
    <name type="common">Streptomyces tenebrarius</name>
    <dbReference type="NCBI Taxonomy" id="1933"/>
    <lineage>
        <taxon>Bacteria</taxon>
        <taxon>Bacillati</taxon>
        <taxon>Actinomycetota</taxon>
        <taxon>Actinomycetes</taxon>
        <taxon>Pseudonocardiales</taxon>
        <taxon>Pseudonocardiaceae</taxon>
        <taxon>Streptoalloteichus</taxon>
    </lineage>
</organism>
<evidence type="ECO:0000313" key="5">
    <source>
        <dbReference type="EMBL" id="MCP2257610.1"/>
    </source>
</evidence>
<dbReference type="RefSeq" id="WP_380496870.1">
    <property type="nucleotide sequence ID" value="NZ_JBHMCX010000023.1"/>
</dbReference>
<feature type="domain" description="NmrA-like" evidence="4">
    <location>
        <begin position="24"/>
        <end position="264"/>
    </location>
</feature>
<name>A0ABT1HQ17_STRSD</name>
<feature type="region of interest" description="Disordered" evidence="3">
    <location>
        <begin position="1"/>
        <end position="24"/>
    </location>
</feature>
<accession>A0ABT1HQ17</accession>
<dbReference type="SUPFAM" id="SSF51735">
    <property type="entry name" value="NAD(P)-binding Rossmann-fold domains"/>
    <property type="match status" value="1"/>
</dbReference>
<dbReference type="EMBL" id="JAMTCP010000004">
    <property type="protein sequence ID" value="MCP2257610.1"/>
    <property type="molecule type" value="Genomic_DNA"/>
</dbReference>
<evidence type="ECO:0000256" key="2">
    <source>
        <dbReference type="ARBA" id="ARBA00022857"/>
    </source>
</evidence>
<protein>
    <submittedName>
        <fullName evidence="5">Uncharacterized conserved protein YbjT, contains NAD(P)-binding and DUF2867 domains</fullName>
    </submittedName>
</protein>
<keyword evidence="2" id="KW-0521">NADP</keyword>
<comment type="caution">
    <text evidence="5">The sequence shown here is derived from an EMBL/GenBank/DDBJ whole genome shotgun (WGS) entry which is preliminary data.</text>
</comment>
<comment type="similarity">
    <text evidence="1">Belongs to the NmrA-type oxidoreductase family.</text>
</comment>
<evidence type="ECO:0000313" key="6">
    <source>
        <dbReference type="Proteomes" id="UP001205311"/>
    </source>
</evidence>
<evidence type="ECO:0000256" key="3">
    <source>
        <dbReference type="SAM" id="MobiDB-lite"/>
    </source>
</evidence>
<dbReference type="InterPro" id="IPR036291">
    <property type="entry name" value="NAD(P)-bd_dom_sf"/>
</dbReference>